<sequence>MPKRLTFKTKQDILRLVAEGRKDADVADIVGCSRPTVSRLRRRGIATDRTTRGRVLQVRVSQREADAFDAVLDVEDMSASEMLRRLMRLSAGLADFRREEIDALRQSSNQMNALARNLVQMLQLARAGRLRWNRRDGELVVRLLDRVEDVARDLQAVKAAGARGAIRPAEEAGEGAHA</sequence>
<keyword evidence="1" id="KW-0371">Homeobox</keyword>
<evidence type="ECO:0000313" key="1">
    <source>
        <dbReference type="EMBL" id="PZX12494.1"/>
    </source>
</evidence>
<keyword evidence="1" id="KW-0238">DNA-binding</keyword>
<reference evidence="1 2" key="1">
    <citation type="submission" date="2018-06" db="EMBL/GenBank/DDBJ databases">
        <title>Genomic Encyclopedia of Archaeal and Bacterial Type Strains, Phase II (KMG-II): from individual species to whole genera.</title>
        <authorList>
            <person name="Goeker M."/>
        </authorList>
    </citation>
    <scope>NUCLEOTIDE SEQUENCE [LARGE SCALE GENOMIC DNA]</scope>
    <source>
        <strain evidence="1 2">DSM 22009</strain>
    </source>
</reference>
<evidence type="ECO:0000313" key="2">
    <source>
        <dbReference type="Proteomes" id="UP000248916"/>
    </source>
</evidence>
<dbReference type="SUPFAM" id="SSF46689">
    <property type="entry name" value="Homeodomain-like"/>
    <property type="match status" value="1"/>
</dbReference>
<dbReference type="AlphaFoldDB" id="A0A2W7N6L5"/>
<organism evidence="1 2">
    <name type="scientific">Palleronia aestuarii</name>
    <dbReference type="NCBI Taxonomy" id="568105"/>
    <lineage>
        <taxon>Bacteria</taxon>
        <taxon>Pseudomonadati</taxon>
        <taxon>Pseudomonadota</taxon>
        <taxon>Alphaproteobacteria</taxon>
        <taxon>Rhodobacterales</taxon>
        <taxon>Roseobacteraceae</taxon>
        <taxon>Palleronia</taxon>
    </lineage>
</organism>
<dbReference type="Pfam" id="PF13384">
    <property type="entry name" value="HTH_23"/>
    <property type="match status" value="1"/>
</dbReference>
<accession>A0A2W7N6L5</accession>
<dbReference type="OrthoDB" id="7723136at2"/>
<dbReference type="Proteomes" id="UP000248916">
    <property type="component" value="Unassembled WGS sequence"/>
</dbReference>
<proteinExistence type="predicted"/>
<protein>
    <submittedName>
        <fullName evidence="1">Homeodomain-like domain-containing protein</fullName>
    </submittedName>
</protein>
<keyword evidence="2" id="KW-1185">Reference proteome</keyword>
<dbReference type="RefSeq" id="WP_111538637.1">
    <property type="nucleotide sequence ID" value="NZ_QKZL01000023.1"/>
</dbReference>
<dbReference type="EMBL" id="QKZL01000023">
    <property type="protein sequence ID" value="PZX12494.1"/>
    <property type="molecule type" value="Genomic_DNA"/>
</dbReference>
<dbReference type="GO" id="GO:0003677">
    <property type="term" value="F:DNA binding"/>
    <property type="evidence" value="ECO:0007669"/>
    <property type="project" value="UniProtKB-KW"/>
</dbReference>
<gene>
    <name evidence="1" type="ORF">LX81_03598</name>
</gene>
<dbReference type="InterPro" id="IPR009057">
    <property type="entry name" value="Homeodomain-like_sf"/>
</dbReference>
<comment type="caution">
    <text evidence="1">The sequence shown here is derived from an EMBL/GenBank/DDBJ whole genome shotgun (WGS) entry which is preliminary data.</text>
</comment>
<name>A0A2W7N6L5_9RHOB</name>